<name>A0A087GHS8_ARAAL</name>
<sequence>MSTFGCHCNLPSDATCLRRQILVNGDIQGAETSRRILGYFAVFICPAESEIVMLEWLIDRKTESHKRDGEFSDTKELLRSPDPKRRPSAVEAEATEVEAAAAAAEAEAVEAEAAEAEAAAAEAEAAASSAVASAAARNLWRHHQTT</sequence>
<dbReference type="AlphaFoldDB" id="A0A087GHS8"/>
<protein>
    <submittedName>
        <fullName evidence="2">Uncharacterized protein</fullName>
    </submittedName>
</protein>
<feature type="region of interest" description="Disordered" evidence="1">
    <location>
        <begin position="64"/>
        <end position="108"/>
    </location>
</feature>
<reference evidence="3" key="1">
    <citation type="journal article" date="2015" name="Nat. Plants">
        <title>Genome expansion of Arabis alpina linked with retrotransposition and reduced symmetric DNA methylation.</title>
        <authorList>
            <person name="Willing E.M."/>
            <person name="Rawat V."/>
            <person name="Mandakova T."/>
            <person name="Maumus F."/>
            <person name="James G.V."/>
            <person name="Nordstroem K.J."/>
            <person name="Becker C."/>
            <person name="Warthmann N."/>
            <person name="Chica C."/>
            <person name="Szarzynska B."/>
            <person name="Zytnicki M."/>
            <person name="Albani M.C."/>
            <person name="Kiefer C."/>
            <person name="Bergonzi S."/>
            <person name="Castaings L."/>
            <person name="Mateos J.L."/>
            <person name="Berns M.C."/>
            <person name="Bujdoso N."/>
            <person name="Piofczyk T."/>
            <person name="de Lorenzo L."/>
            <person name="Barrero-Sicilia C."/>
            <person name="Mateos I."/>
            <person name="Piednoel M."/>
            <person name="Hagmann J."/>
            <person name="Chen-Min-Tao R."/>
            <person name="Iglesias-Fernandez R."/>
            <person name="Schuster S.C."/>
            <person name="Alonso-Blanco C."/>
            <person name="Roudier F."/>
            <person name="Carbonero P."/>
            <person name="Paz-Ares J."/>
            <person name="Davis S.J."/>
            <person name="Pecinka A."/>
            <person name="Quesneville H."/>
            <person name="Colot V."/>
            <person name="Lysak M.A."/>
            <person name="Weigel D."/>
            <person name="Coupland G."/>
            <person name="Schneeberger K."/>
        </authorList>
    </citation>
    <scope>NUCLEOTIDE SEQUENCE [LARGE SCALE GENOMIC DNA]</scope>
    <source>
        <strain evidence="3">cv. Pajares</strain>
    </source>
</reference>
<dbReference type="Proteomes" id="UP000029120">
    <property type="component" value="Chromosome 7"/>
</dbReference>
<dbReference type="EMBL" id="CM002875">
    <property type="protein sequence ID" value="KFK29430.1"/>
    <property type="molecule type" value="Genomic_DNA"/>
</dbReference>
<evidence type="ECO:0000256" key="1">
    <source>
        <dbReference type="SAM" id="MobiDB-lite"/>
    </source>
</evidence>
<evidence type="ECO:0000313" key="3">
    <source>
        <dbReference type="Proteomes" id="UP000029120"/>
    </source>
</evidence>
<feature type="compositionally biased region" description="Basic and acidic residues" evidence="1">
    <location>
        <begin position="64"/>
        <end position="85"/>
    </location>
</feature>
<proteinExistence type="predicted"/>
<gene>
    <name evidence="2" type="ordered locus">AALP_Aa7g133500</name>
</gene>
<keyword evidence="3" id="KW-1185">Reference proteome</keyword>
<feature type="compositionally biased region" description="Low complexity" evidence="1">
    <location>
        <begin position="89"/>
        <end position="106"/>
    </location>
</feature>
<dbReference type="Gramene" id="KFK29430">
    <property type="protein sequence ID" value="KFK29430"/>
    <property type="gene ID" value="AALP_AA7G133500"/>
</dbReference>
<organism evidence="2 3">
    <name type="scientific">Arabis alpina</name>
    <name type="common">Alpine rock-cress</name>
    <dbReference type="NCBI Taxonomy" id="50452"/>
    <lineage>
        <taxon>Eukaryota</taxon>
        <taxon>Viridiplantae</taxon>
        <taxon>Streptophyta</taxon>
        <taxon>Embryophyta</taxon>
        <taxon>Tracheophyta</taxon>
        <taxon>Spermatophyta</taxon>
        <taxon>Magnoliopsida</taxon>
        <taxon>eudicotyledons</taxon>
        <taxon>Gunneridae</taxon>
        <taxon>Pentapetalae</taxon>
        <taxon>rosids</taxon>
        <taxon>malvids</taxon>
        <taxon>Brassicales</taxon>
        <taxon>Brassicaceae</taxon>
        <taxon>Arabideae</taxon>
        <taxon>Arabis</taxon>
    </lineage>
</organism>
<accession>A0A087GHS8</accession>
<evidence type="ECO:0000313" key="2">
    <source>
        <dbReference type="EMBL" id="KFK29430.1"/>
    </source>
</evidence>
<dbReference type="OrthoDB" id="6334211at2759"/>